<reference evidence="2 3" key="1">
    <citation type="submission" date="2023-05" db="EMBL/GenBank/DDBJ databases">
        <title>Genome sequence of Pinibacter sp. MAH-24.</title>
        <authorList>
            <person name="Huq M.A."/>
        </authorList>
    </citation>
    <scope>NUCLEOTIDE SEQUENCE [LARGE SCALE GENOMIC DNA]</scope>
    <source>
        <strain evidence="2 3">MAH-24</strain>
    </source>
</reference>
<dbReference type="RefSeq" id="WP_282336482.1">
    <property type="nucleotide sequence ID" value="NZ_JASBRG010000007.1"/>
</dbReference>
<organism evidence="2 3">
    <name type="scientific">Pinibacter soli</name>
    <dbReference type="NCBI Taxonomy" id="3044211"/>
    <lineage>
        <taxon>Bacteria</taxon>
        <taxon>Pseudomonadati</taxon>
        <taxon>Bacteroidota</taxon>
        <taxon>Chitinophagia</taxon>
        <taxon>Chitinophagales</taxon>
        <taxon>Chitinophagaceae</taxon>
        <taxon>Pinibacter</taxon>
    </lineage>
</organism>
<accession>A0ABT6RKE2</accession>
<dbReference type="SUPFAM" id="SSF50494">
    <property type="entry name" value="Trypsin-like serine proteases"/>
    <property type="match status" value="1"/>
</dbReference>
<evidence type="ECO:0000313" key="3">
    <source>
        <dbReference type="Proteomes" id="UP001226434"/>
    </source>
</evidence>
<keyword evidence="3" id="KW-1185">Reference proteome</keyword>
<protein>
    <submittedName>
        <fullName evidence="2">Trypsin-like serine protease</fullName>
        <ecNumber evidence="2">3.4.21.-</ecNumber>
    </submittedName>
</protein>
<keyword evidence="2" id="KW-0378">Hydrolase</keyword>
<dbReference type="EMBL" id="JASBRG010000007">
    <property type="protein sequence ID" value="MDI3322364.1"/>
    <property type="molecule type" value="Genomic_DNA"/>
</dbReference>
<evidence type="ECO:0000259" key="1">
    <source>
        <dbReference type="Pfam" id="PF00089"/>
    </source>
</evidence>
<feature type="domain" description="Peptidase S1" evidence="1">
    <location>
        <begin position="60"/>
        <end position="226"/>
    </location>
</feature>
<evidence type="ECO:0000313" key="2">
    <source>
        <dbReference type="EMBL" id="MDI3322364.1"/>
    </source>
</evidence>
<dbReference type="InterPro" id="IPR001254">
    <property type="entry name" value="Trypsin_dom"/>
</dbReference>
<dbReference type="InterPro" id="IPR009003">
    <property type="entry name" value="Peptidase_S1_PA"/>
</dbReference>
<sequence length="247" mass="27667">MNPGFVFAILVSLSTVGCSQEKTSAKQFDNIALVNKIDFNNPQFDKSQFGCAFLVQYGKDTFAITAKHLLKVMKTDEMKTVSLTNSVKSWSLYSPENKEEFVVCDKLVNENNSQSLDAKPAHDDDWLVFSINNNHSKVKPLQIRTTPLAAGEKLYAIGWTRKMEDGPQRVYEFEYYKTIGNRILLKNIIVPEQFCGLSGAPIVDEKGMAIGIASNGTIDPETKKKYFSPCALINLAAFLEDFELTKK</sequence>
<proteinExistence type="predicted"/>
<dbReference type="GO" id="GO:0016787">
    <property type="term" value="F:hydrolase activity"/>
    <property type="evidence" value="ECO:0007669"/>
    <property type="project" value="UniProtKB-KW"/>
</dbReference>
<dbReference type="EC" id="3.4.21.-" evidence="2"/>
<name>A0ABT6RKE2_9BACT</name>
<gene>
    <name evidence="2" type="ORF">QJ048_21415</name>
</gene>
<comment type="caution">
    <text evidence="2">The sequence shown here is derived from an EMBL/GenBank/DDBJ whole genome shotgun (WGS) entry which is preliminary data.</text>
</comment>
<dbReference type="Proteomes" id="UP001226434">
    <property type="component" value="Unassembled WGS sequence"/>
</dbReference>
<dbReference type="Pfam" id="PF00089">
    <property type="entry name" value="Trypsin"/>
    <property type="match status" value="1"/>
</dbReference>